<dbReference type="Proteomes" id="UP000078225">
    <property type="component" value="Unassembled WGS sequence"/>
</dbReference>
<evidence type="ECO:0000256" key="5">
    <source>
        <dbReference type="ARBA" id="ARBA00023284"/>
    </source>
</evidence>
<dbReference type="AlphaFoldDB" id="A0A1B7L734"/>
<keyword evidence="5" id="KW-0676">Redox-active center</keyword>
<dbReference type="InterPro" id="IPR041205">
    <property type="entry name" value="ScsC_N"/>
</dbReference>
<dbReference type="PANTHER" id="PTHR13887:SF14">
    <property type="entry name" value="DISULFIDE BOND FORMATION PROTEIN D"/>
    <property type="match status" value="1"/>
</dbReference>
<dbReference type="SUPFAM" id="SSF52833">
    <property type="entry name" value="Thioredoxin-like"/>
    <property type="match status" value="1"/>
</dbReference>
<dbReference type="PANTHER" id="PTHR13887">
    <property type="entry name" value="GLUTATHIONE S-TRANSFERASE KAPPA"/>
    <property type="match status" value="1"/>
</dbReference>
<dbReference type="Pfam" id="PF18312">
    <property type="entry name" value="ScsC_N"/>
    <property type="match status" value="1"/>
</dbReference>
<feature type="chain" id="PRO_5008596748" evidence="6">
    <location>
        <begin position="23"/>
        <end position="261"/>
    </location>
</feature>
<feature type="domain" description="Thioredoxin" evidence="7">
    <location>
        <begin position="53"/>
        <end position="260"/>
    </location>
</feature>
<dbReference type="OrthoDB" id="9780340at2"/>
<sequence length="261" mass="27904">MLKKIISVAVSGCLLATFAAGAEGTTTGFTAAQQAEIGKIAADYLVAHPEVLVQASQKLQEQQQAEQQQTMLKQVLDNQKSLLDDKNTPTIGPADAKVAVIEFFDYQCVYCSHLAPELEATMKSNPGVRYIFKDWPIFAQRWTNSLTAAERGLAVWQQKGPSAYITYHNAVYNTGHFEGALTLKDIDSATRAAGAQAGIKAKDAEKIFTSNSELAQAIGLTGTPGLIVMPVSGANPQNTTVLPGAVPAEELQSAITRAMHP</sequence>
<evidence type="ECO:0000256" key="6">
    <source>
        <dbReference type="SAM" id="SignalP"/>
    </source>
</evidence>
<organism evidence="8 9">
    <name type="scientific">Mangrovibacter phragmitis</name>
    <dbReference type="NCBI Taxonomy" id="1691903"/>
    <lineage>
        <taxon>Bacteria</taxon>
        <taxon>Pseudomonadati</taxon>
        <taxon>Pseudomonadota</taxon>
        <taxon>Gammaproteobacteria</taxon>
        <taxon>Enterobacterales</taxon>
        <taxon>Enterobacteriaceae</taxon>
        <taxon>Mangrovibacter</taxon>
    </lineage>
</organism>
<keyword evidence="3" id="KW-0560">Oxidoreductase</keyword>
<reference evidence="9" key="1">
    <citation type="submission" date="2016-05" db="EMBL/GenBank/DDBJ databases">
        <authorList>
            <person name="Behera P."/>
            <person name="Vaishampayan P."/>
            <person name="Singh N."/>
            <person name="Raina V."/>
            <person name="Suar M."/>
            <person name="Pattnaik A."/>
            <person name="Rastogi G."/>
        </authorList>
    </citation>
    <scope>NUCLEOTIDE SEQUENCE [LARGE SCALE GENOMIC DNA]</scope>
    <source>
        <strain evidence="9">MP23</strain>
    </source>
</reference>
<feature type="signal peptide" evidence="6">
    <location>
        <begin position="1"/>
        <end position="22"/>
    </location>
</feature>
<evidence type="ECO:0000256" key="3">
    <source>
        <dbReference type="ARBA" id="ARBA00023002"/>
    </source>
</evidence>
<dbReference type="InterPro" id="IPR013766">
    <property type="entry name" value="Thioredoxin_domain"/>
</dbReference>
<dbReference type="Pfam" id="PF13462">
    <property type="entry name" value="Thioredoxin_4"/>
    <property type="match status" value="1"/>
</dbReference>
<comment type="similarity">
    <text evidence="1">Belongs to the thioredoxin family. DsbA subfamily.</text>
</comment>
<name>A0A1B7L734_9ENTR</name>
<evidence type="ECO:0000313" key="8">
    <source>
        <dbReference type="EMBL" id="OAT78143.1"/>
    </source>
</evidence>
<comment type="caution">
    <text evidence="8">The sequence shown here is derived from an EMBL/GenBank/DDBJ whole genome shotgun (WGS) entry which is preliminary data.</text>
</comment>
<dbReference type="RefSeq" id="WP_064595785.1">
    <property type="nucleotide sequence ID" value="NZ_CP134782.1"/>
</dbReference>
<evidence type="ECO:0000256" key="1">
    <source>
        <dbReference type="ARBA" id="ARBA00005791"/>
    </source>
</evidence>
<gene>
    <name evidence="8" type="ORF">A9B99_18565</name>
</gene>
<evidence type="ECO:0000256" key="2">
    <source>
        <dbReference type="ARBA" id="ARBA00022729"/>
    </source>
</evidence>
<dbReference type="PROSITE" id="PS51352">
    <property type="entry name" value="THIOREDOXIN_2"/>
    <property type="match status" value="1"/>
</dbReference>
<dbReference type="Gene3D" id="3.40.30.10">
    <property type="entry name" value="Glutaredoxin"/>
    <property type="match status" value="1"/>
</dbReference>
<evidence type="ECO:0000256" key="4">
    <source>
        <dbReference type="ARBA" id="ARBA00023157"/>
    </source>
</evidence>
<keyword evidence="9" id="KW-1185">Reference proteome</keyword>
<proteinExistence type="inferred from homology"/>
<dbReference type="InterPro" id="IPR012336">
    <property type="entry name" value="Thioredoxin-like_fold"/>
</dbReference>
<keyword evidence="2 6" id="KW-0732">Signal</keyword>
<dbReference type="CDD" id="cd03023">
    <property type="entry name" value="DsbA_Com1_like"/>
    <property type="match status" value="1"/>
</dbReference>
<keyword evidence="4" id="KW-1015">Disulfide bond</keyword>
<dbReference type="InterPro" id="IPR036249">
    <property type="entry name" value="Thioredoxin-like_sf"/>
</dbReference>
<evidence type="ECO:0000313" key="9">
    <source>
        <dbReference type="Proteomes" id="UP000078225"/>
    </source>
</evidence>
<protein>
    <submittedName>
        <fullName evidence="8">Disulfide bond formation protein DsbA</fullName>
    </submittedName>
</protein>
<dbReference type="EMBL" id="LYRP01000002">
    <property type="protein sequence ID" value="OAT78143.1"/>
    <property type="molecule type" value="Genomic_DNA"/>
</dbReference>
<dbReference type="GO" id="GO:0016491">
    <property type="term" value="F:oxidoreductase activity"/>
    <property type="evidence" value="ECO:0007669"/>
    <property type="project" value="UniProtKB-KW"/>
</dbReference>
<dbReference type="STRING" id="1691903.A9B99_18565"/>
<accession>A0A1B7L734</accession>
<evidence type="ECO:0000259" key="7">
    <source>
        <dbReference type="PROSITE" id="PS51352"/>
    </source>
</evidence>